<dbReference type="EMBL" id="BGPR01000382">
    <property type="protein sequence ID" value="GBM17089.1"/>
    <property type="molecule type" value="Genomic_DNA"/>
</dbReference>
<dbReference type="Proteomes" id="UP000499080">
    <property type="component" value="Unassembled WGS sequence"/>
</dbReference>
<name>A0A4Y2DLM1_ARAVE</name>
<accession>A0A4Y2DLM1</accession>
<protein>
    <submittedName>
        <fullName evidence="1">Uncharacterized protein</fullName>
    </submittedName>
</protein>
<proteinExistence type="predicted"/>
<keyword evidence="2" id="KW-1185">Reference proteome</keyword>
<gene>
    <name evidence="1" type="ORF">AVEN_133345_1</name>
</gene>
<sequence length="112" mass="12500">MYRIVLHEEECKPAVQSAVEKPKTLLHERNVEHVRVVDQDQKPGLLSECKLKNLGCIFTRANDSNMQGLLSTALINVGTGYGDLVACRAIKDIGSQRSSIMDFVWKKTGVEE</sequence>
<evidence type="ECO:0000313" key="2">
    <source>
        <dbReference type="Proteomes" id="UP000499080"/>
    </source>
</evidence>
<organism evidence="1 2">
    <name type="scientific">Araneus ventricosus</name>
    <name type="common">Orbweaver spider</name>
    <name type="synonym">Epeira ventricosa</name>
    <dbReference type="NCBI Taxonomy" id="182803"/>
    <lineage>
        <taxon>Eukaryota</taxon>
        <taxon>Metazoa</taxon>
        <taxon>Ecdysozoa</taxon>
        <taxon>Arthropoda</taxon>
        <taxon>Chelicerata</taxon>
        <taxon>Arachnida</taxon>
        <taxon>Araneae</taxon>
        <taxon>Araneomorphae</taxon>
        <taxon>Entelegynae</taxon>
        <taxon>Araneoidea</taxon>
        <taxon>Araneidae</taxon>
        <taxon>Araneus</taxon>
    </lineage>
</organism>
<dbReference type="OrthoDB" id="5876180at2759"/>
<comment type="caution">
    <text evidence="1">The sequence shown here is derived from an EMBL/GenBank/DDBJ whole genome shotgun (WGS) entry which is preliminary data.</text>
</comment>
<dbReference type="AlphaFoldDB" id="A0A4Y2DLM1"/>
<evidence type="ECO:0000313" key="1">
    <source>
        <dbReference type="EMBL" id="GBM17089.1"/>
    </source>
</evidence>
<reference evidence="1 2" key="1">
    <citation type="journal article" date="2019" name="Sci. Rep.">
        <title>Orb-weaving spider Araneus ventricosus genome elucidates the spidroin gene catalogue.</title>
        <authorList>
            <person name="Kono N."/>
            <person name="Nakamura H."/>
            <person name="Ohtoshi R."/>
            <person name="Moran D.A.P."/>
            <person name="Shinohara A."/>
            <person name="Yoshida Y."/>
            <person name="Fujiwara M."/>
            <person name="Mori M."/>
            <person name="Tomita M."/>
            <person name="Arakawa K."/>
        </authorList>
    </citation>
    <scope>NUCLEOTIDE SEQUENCE [LARGE SCALE GENOMIC DNA]</scope>
</reference>